<dbReference type="EMBL" id="CAAALY010253519">
    <property type="protein sequence ID" value="VEL36911.1"/>
    <property type="molecule type" value="Genomic_DNA"/>
</dbReference>
<dbReference type="Proteomes" id="UP000784294">
    <property type="component" value="Unassembled WGS sequence"/>
</dbReference>
<dbReference type="AlphaFoldDB" id="A0A3S5B0H3"/>
<evidence type="ECO:0000313" key="2">
    <source>
        <dbReference type="Proteomes" id="UP000784294"/>
    </source>
</evidence>
<evidence type="ECO:0000313" key="1">
    <source>
        <dbReference type="EMBL" id="VEL36911.1"/>
    </source>
</evidence>
<accession>A0A3S5B0H3</accession>
<reference evidence="1" key="1">
    <citation type="submission" date="2018-11" db="EMBL/GenBank/DDBJ databases">
        <authorList>
            <consortium name="Pathogen Informatics"/>
        </authorList>
    </citation>
    <scope>NUCLEOTIDE SEQUENCE</scope>
</reference>
<name>A0A3S5B0H3_9PLAT</name>
<keyword evidence="2" id="KW-1185">Reference proteome</keyword>
<comment type="caution">
    <text evidence="1">The sequence shown here is derived from an EMBL/GenBank/DDBJ whole genome shotgun (WGS) entry which is preliminary data.</text>
</comment>
<sequence>MQLTIKKIHNNPIFHTFSIIDLTPPYLLQNTSFLFFPYPGSSSCGLRFPVHAISSSIRVGIGRSKPAADDLAIRSTSDPTGENNIMALHADLGGDYRANEEDHSSQNNFLLDPDVLTDEPTQALTLAVLVSFTPSEIKYD</sequence>
<gene>
    <name evidence="1" type="ORF">PXEA_LOCUS30351</name>
</gene>
<proteinExistence type="predicted"/>
<organism evidence="1 2">
    <name type="scientific">Protopolystoma xenopodis</name>
    <dbReference type="NCBI Taxonomy" id="117903"/>
    <lineage>
        <taxon>Eukaryota</taxon>
        <taxon>Metazoa</taxon>
        <taxon>Spiralia</taxon>
        <taxon>Lophotrochozoa</taxon>
        <taxon>Platyhelminthes</taxon>
        <taxon>Monogenea</taxon>
        <taxon>Polyopisthocotylea</taxon>
        <taxon>Polystomatidea</taxon>
        <taxon>Polystomatidae</taxon>
        <taxon>Protopolystoma</taxon>
    </lineage>
</organism>
<protein>
    <submittedName>
        <fullName evidence="1">Uncharacterized protein</fullName>
    </submittedName>
</protein>